<keyword evidence="7" id="KW-1003">Cell membrane</keyword>
<dbReference type="eggNOG" id="COG0472">
    <property type="taxonomic scope" value="Bacteria"/>
</dbReference>
<keyword evidence="3 7" id="KW-0808">Transferase</keyword>
<comment type="function">
    <text evidence="7">Catalyzes the initial step of the lipid cycle reactions in the biosynthesis of the cell wall peptidoglycan: transfers peptidoglycan precursor phospho-MurNAc-pentapeptide from UDP-MurNAc-pentapeptide onto the lipid carrier undecaprenyl phosphate, yielding undecaprenyl-pyrophosphoryl-MurNAc-pentapeptide, known as lipid I.</text>
</comment>
<evidence type="ECO:0000256" key="7">
    <source>
        <dbReference type="HAMAP-Rule" id="MF_00038"/>
    </source>
</evidence>
<keyword evidence="7 9" id="KW-0479">Metal-binding</keyword>
<feature type="binding site" evidence="9">
    <location>
        <position position="243"/>
    </location>
    <ligand>
        <name>Mg(2+)</name>
        <dbReference type="ChEBI" id="CHEBI:18420"/>
    </ligand>
</feature>
<evidence type="ECO:0000313" key="11">
    <source>
        <dbReference type="Proteomes" id="UP000001551"/>
    </source>
</evidence>
<dbReference type="PROSITE" id="PS01348">
    <property type="entry name" value="MRAY_2"/>
    <property type="match status" value="1"/>
</dbReference>
<evidence type="ECO:0000256" key="6">
    <source>
        <dbReference type="ARBA" id="ARBA00023136"/>
    </source>
</evidence>
<dbReference type="GO" id="GO:0008360">
    <property type="term" value="P:regulation of cell shape"/>
    <property type="evidence" value="ECO:0007669"/>
    <property type="project" value="UniProtKB-KW"/>
</dbReference>
<evidence type="ECO:0000256" key="1">
    <source>
        <dbReference type="ARBA" id="ARBA00004141"/>
    </source>
</evidence>
<keyword evidence="5 7" id="KW-1133">Transmembrane helix</keyword>
<feature type="transmembrane region" description="Helical" evidence="7">
    <location>
        <begin position="56"/>
        <end position="78"/>
    </location>
</feature>
<dbReference type="Pfam" id="PF00953">
    <property type="entry name" value="Glycos_transf_4"/>
    <property type="match status" value="1"/>
</dbReference>
<feature type="transmembrane region" description="Helical" evidence="7">
    <location>
        <begin position="271"/>
        <end position="287"/>
    </location>
</feature>
<evidence type="ECO:0000256" key="2">
    <source>
        <dbReference type="ARBA" id="ARBA00005583"/>
    </source>
</evidence>
<dbReference type="GO" id="GO:0005886">
    <property type="term" value="C:plasma membrane"/>
    <property type="evidence" value="ECO:0007669"/>
    <property type="project" value="UniProtKB-SubCell"/>
</dbReference>
<dbReference type="PANTHER" id="PTHR22926">
    <property type="entry name" value="PHOSPHO-N-ACETYLMURAMOYL-PENTAPEPTIDE-TRANSFERASE"/>
    <property type="match status" value="1"/>
</dbReference>
<evidence type="ECO:0000256" key="4">
    <source>
        <dbReference type="ARBA" id="ARBA00022692"/>
    </source>
</evidence>
<comment type="pathway">
    <text evidence="7">Cell wall biogenesis; peptidoglycan biosynthesis.</text>
</comment>
<evidence type="ECO:0000256" key="5">
    <source>
        <dbReference type="ARBA" id="ARBA00022989"/>
    </source>
</evidence>
<comment type="catalytic activity">
    <reaction evidence="7">
        <text>UDP-N-acetyl-alpha-D-muramoyl-L-alanyl-gamma-D-glutamyl-meso-2,6-diaminopimeloyl-D-alanyl-D-alanine + di-trans,octa-cis-undecaprenyl phosphate = di-trans,octa-cis-undecaprenyl diphospho-N-acetyl-alpha-D-muramoyl-L-alanyl-D-glutamyl-meso-2,6-diaminopimeloyl-D-alanyl-D-alanine + UMP</text>
        <dbReference type="Rhea" id="RHEA:28386"/>
        <dbReference type="ChEBI" id="CHEBI:57865"/>
        <dbReference type="ChEBI" id="CHEBI:60392"/>
        <dbReference type="ChEBI" id="CHEBI:61386"/>
        <dbReference type="ChEBI" id="CHEBI:61387"/>
        <dbReference type="EC" id="2.7.8.13"/>
    </reaction>
</comment>
<name>E6U398_ETHHY</name>
<feature type="binding site" evidence="9">
    <location>
        <position position="183"/>
    </location>
    <ligand>
        <name>Mg(2+)</name>
        <dbReference type="ChEBI" id="CHEBI:18420"/>
    </ligand>
</feature>
<comment type="subcellular location">
    <subcellularLocation>
        <location evidence="7">Cell membrane</location>
        <topology evidence="7">Multi-pass membrane protein</topology>
    </subcellularLocation>
    <subcellularLocation>
        <location evidence="1">Membrane</location>
        <topology evidence="1">Multi-pass membrane protein</topology>
    </subcellularLocation>
</comment>
<keyword evidence="7" id="KW-0573">Peptidoglycan synthesis</keyword>
<keyword evidence="11" id="KW-1185">Reference proteome</keyword>
<dbReference type="InterPro" id="IPR003524">
    <property type="entry name" value="PNAcMuramoyl-5peptid_Trfase"/>
</dbReference>
<dbReference type="EC" id="2.7.8.13" evidence="7 8"/>
<dbReference type="NCBIfam" id="TIGR00445">
    <property type="entry name" value="mraY"/>
    <property type="match status" value="1"/>
</dbReference>
<feature type="transmembrane region" description="Helical" evidence="7">
    <location>
        <begin position="166"/>
        <end position="184"/>
    </location>
</feature>
<feature type="transmembrane region" description="Helical" evidence="7">
    <location>
        <begin position="314"/>
        <end position="339"/>
    </location>
</feature>
<dbReference type="GO" id="GO:0071555">
    <property type="term" value="P:cell wall organization"/>
    <property type="evidence" value="ECO:0007669"/>
    <property type="project" value="UniProtKB-KW"/>
</dbReference>
<dbReference type="GO" id="GO:0009252">
    <property type="term" value="P:peptidoglycan biosynthetic process"/>
    <property type="evidence" value="ECO:0007669"/>
    <property type="project" value="UniProtKB-UniRule"/>
</dbReference>
<protein>
    <recommendedName>
        <fullName evidence="7 8">Phospho-N-acetylmuramoyl-pentapeptide-transferase</fullName>
        <ecNumber evidence="7 8">2.7.8.13</ecNumber>
    </recommendedName>
    <alternativeName>
        <fullName evidence="7">UDP-MurNAc-pentapeptide phosphotransferase</fullName>
    </alternativeName>
</protein>
<evidence type="ECO:0000313" key="10">
    <source>
        <dbReference type="EMBL" id="ADU27570.1"/>
    </source>
</evidence>
<evidence type="ECO:0000256" key="3">
    <source>
        <dbReference type="ARBA" id="ARBA00022679"/>
    </source>
</evidence>
<feature type="transmembrane region" description="Helical" evidence="7">
    <location>
        <begin position="246"/>
        <end position="265"/>
    </location>
</feature>
<sequence length="340" mass="36401">MTDTVVLLAGVLAFAISGLSGIFFIPYLKKIKAGQSIRDVGPTWHKKKQGTPTMGGFLFICGTVLGMALAYLICSRLLHVGAALSSSQKIKLVGGIIMALLFGFIGFMDDYVKVVKKRNLGLTARQKSVLQLCAAVVFLIVMYLAGDRPSTMLIPFLNVQLRLGVLYWPFAALIIVGTVNAVNLTDGIDGLCGSVTMIVAIAFLLCSKIVSYAGFAALSAALAGGCLGFLVWNFHPARVFMGDTGSLFLGGLLCALAFGIGQPLILVPLGIIYIVETLSVIIQVISFKTTGKRVFKMSPIHHHFELSGWKENKIVLIFSLVTILCSAAAVAWLAVYMGLF</sequence>
<feature type="transmembrane region" description="Helical" evidence="7">
    <location>
        <begin position="191"/>
        <end position="210"/>
    </location>
</feature>
<dbReference type="GO" id="GO:0051301">
    <property type="term" value="P:cell division"/>
    <property type="evidence" value="ECO:0007669"/>
    <property type="project" value="UniProtKB-KW"/>
</dbReference>
<dbReference type="PANTHER" id="PTHR22926:SF5">
    <property type="entry name" value="PHOSPHO-N-ACETYLMURAMOYL-PENTAPEPTIDE-TRANSFERASE HOMOLOG"/>
    <property type="match status" value="1"/>
</dbReference>
<accession>E6U398</accession>
<dbReference type="InterPro" id="IPR000715">
    <property type="entry name" value="Glycosyl_transferase_4"/>
</dbReference>
<proteinExistence type="inferred from homology"/>
<evidence type="ECO:0000256" key="8">
    <source>
        <dbReference type="NCBIfam" id="TIGR00445"/>
    </source>
</evidence>
<dbReference type="GO" id="GO:0051992">
    <property type="term" value="F:UDP-N-acetylmuramoyl-L-alanyl-D-glutamyl-meso-2,6-diaminopimelyl-D-alanyl-D-alanine:undecaprenyl-phosphate transferase activity"/>
    <property type="evidence" value="ECO:0007669"/>
    <property type="project" value="RHEA"/>
</dbReference>
<dbReference type="CDD" id="cd06852">
    <property type="entry name" value="GT_MraY"/>
    <property type="match status" value="1"/>
</dbReference>
<feature type="transmembrane region" description="Helical" evidence="7">
    <location>
        <begin position="216"/>
        <end position="234"/>
    </location>
</feature>
<dbReference type="STRING" id="663278.Ethha_2053"/>
<gene>
    <name evidence="7" type="primary">mraY</name>
    <name evidence="10" type="ordered locus">Ethha_2053</name>
</gene>
<keyword evidence="7" id="KW-0133">Cell shape</keyword>
<dbReference type="HAMAP" id="MF_00038">
    <property type="entry name" value="MraY"/>
    <property type="match status" value="1"/>
</dbReference>
<evidence type="ECO:0000256" key="9">
    <source>
        <dbReference type="PIRSR" id="PIRSR600715-1"/>
    </source>
</evidence>
<feature type="transmembrane region" description="Helical" evidence="7">
    <location>
        <begin position="129"/>
        <end position="146"/>
    </location>
</feature>
<keyword evidence="7" id="KW-0131">Cell cycle</keyword>
<dbReference type="GO" id="GO:0046872">
    <property type="term" value="F:metal ion binding"/>
    <property type="evidence" value="ECO:0007669"/>
    <property type="project" value="UniProtKB-KW"/>
</dbReference>
<keyword evidence="7" id="KW-0961">Cell wall biogenesis/degradation</keyword>
<dbReference type="Proteomes" id="UP000001551">
    <property type="component" value="Chromosome"/>
</dbReference>
<keyword evidence="6 7" id="KW-0472">Membrane</keyword>
<dbReference type="GO" id="GO:0008963">
    <property type="term" value="F:phospho-N-acetylmuramoyl-pentapeptide-transferase activity"/>
    <property type="evidence" value="ECO:0007669"/>
    <property type="project" value="UniProtKB-UniRule"/>
</dbReference>
<keyword evidence="7" id="KW-0132">Cell division</keyword>
<comment type="cofactor">
    <cofactor evidence="7 9">
        <name>Mg(2+)</name>
        <dbReference type="ChEBI" id="CHEBI:18420"/>
    </cofactor>
</comment>
<organism evidence="10 11">
    <name type="scientific">Ethanoligenens harbinense (strain DSM 18485 / JCM 12961 / CGMCC 1.5033 / YUAN-3)</name>
    <dbReference type="NCBI Taxonomy" id="663278"/>
    <lineage>
        <taxon>Bacteria</taxon>
        <taxon>Bacillati</taxon>
        <taxon>Bacillota</taxon>
        <taxon>Clostridia</taxon>
        <taxon>Eubacteriales</taxon>
        <taxon>Oscillospiraceae</taxon>
        <taxon>Ethanoligenens</taxon>
    </lineage>
</organism>
<keyword evidence="7 9" id="KW-0460">Magnesium</keyword>
<dbReference type="AlphaFoldDB" id="E6U398"/>
<dbReference type="UniPathway" id="UPA00219"/>
<dbReference type="KEGG" id="eha:Ethha_2053"/>
<feature type="transmembrane region" description="Helical" evidence="7">
    <location>
        <begin position="90"/>
        <end position="108"/>
    </location>
</feature>
<feature type="transmembrane region" description="Helical" evidence="7">
    <location>
        <begin position="6"/>
        <end position="28"/>
    </location>
</feature>
<dbReference type="InterPro" id="IPR018480">
    <property type="entry name" value="PNAcMuramoyl-5peptid_Trfase_CS"/>
</dbReference>
<reference evidence="10 11" key="1">
    <citation type="submission" date="2010-12" db="EMBL/GenBank/DDBJ databases">
        <title>Complete sequence of Ethanoligenens harbinense YUAN-3.</title>
        <authorList>
            <person name="Lucas S."/>
            <person name="Copeland A."/>
            <person name="Lapidus A."/>
            <person name="Cheng J.-F."/>
            <person name="Bruce D."/>
            <person name="Goodwin L."/>
            <person name="Pitluck S."/>
            <person name="Chertkov O."/>
            <person name="Misra M."/>
            <person name="Detter J.C."/>
            <person name="Han C."/>
            <person name="Tapia R."/>
            <person name="Land M."/>
            <person name="Hauser L."/>
            <person name="Jeffries C."/>
            <person name="Kyrpides N."/>
            <person name="Ivanova N."/>
            <person name="Mikhailova N."/>
            <person name="Wang A."/>
            <person name="Mouttaki H."/>
            <person name="He Z."/>
            <person name="Zhou J."/>
            <person name="Hemme C.L."/>
            <person name="Woyke T."/>
        </authorList>
    </citation>
    <scope>NUCLEOTIDE SEQUENCE [LARGE SCALE GENOMIC DNA]</scope>
    <source>
        <strain evidence="11">DSM 18485 / JCM 12961 / CGMCC 1.5033 / YUAN-3</strain>
    </source>
</reference>
<dbReference type="HOGENOM" id="CLU_023982_0_1_9"/>
<dbReference type="RefSeq" id="WP_013485918.1">
    <property type="nucleotide sequence ID" value="NC_014828.1"/>
</dbReference>
<dbReference type="EMBL" id="CP002400">
    <property type="protein sequence ID" value="ADU27570.1"/>
    <property type="molecule type" value="Genomic_DNA"/>
</dbReference>
<comment type="similarity">
    <text evidence="2 7">Belongs to the glycosyltransferase 4 family. MraY subfamily.</text>
</comment>
<keyword evidence="4 7" id="KW-0812">Transmembrane</keyword>